<keyword evidence="4 9" id="KW-0812">Transmembrane</keyword>
<keyword evidence="3" id="KW-1003">Cell membrane</keyword>
<keyword evidence="7 9" id="KW-0472">Membrane</keyword>
<dbReference type="SUPFAM" id="SSF48371">
    <property type="entry name" value="ARM repeat"/>
    <property type="match status" value="1"/>
</dbReference>
<evidence type="ECO:0000313" key="11">
    <source>
        <dbReference type="EMBL" id="OWY28315.1"/>
    </source>
</evidence>
<gene>
    <name evidence="11" type="primary">urtB</name>
    <name evidence="11" type="ORF">CEJ42_13795</name>
</gene>
<evidence type="ECO:0000313" key="12">
    <source>
        <dbReference type="Proteomes" id="UP000197596"/>
    </source>
</evidence>
<keyword evidence="6 9" id="KW-1133">Transmembrane helix</keyword>
<dbReference type="InterPro" id="IPR011989">
    <property type="entry name" value="ARM-like"/>
</dbReference>
<feature type="transmembrane region" description="Helical" evidence="9">
    <location>
        <begin position="500"/>
        <end position="522"/>
    </location>
</feature>
<dbReference type="CDD" id="cd06582">
    <property type="entry name" value="TM_PBP1_LivH_like"/>
    <property type="match status" value="1"/>
</dbReference>
<reference evidence="11 12" key="1">
    <citation type="submission" date="2017-06" db="EMBL/GenBank/DDBJ databases">
        <title>Herbaspirillum phytohormonus sp. nov., isolated from the root nodule of Robinia pseudoacacia in lead-zinc mine.</title>
        <authorList>
            <person name="Fan M."/>
            <person name="Lin Y."/>
        </authorList>
    </citation>
    <scope>NUCLEOTIDE SEQUENCE [LARGE SCALE GENOMIC DNA]</scope>
    <source>
        <strain evidence="11 12">HZ10</strain>
    </source>
</reference>
<dbReference type="NCBIfam" id="TIGR03409">
    <property type="entry name" value="urea_trans_UrtB"/>
    <property type="match status" value="1"/>
</dbReference>
<sequence>MKTAIKLLRASLAMWLCAHAFAASAAIDPALLKPLGGDDPDARIEAVSKIAALANDDAVKILNALTSDALYATPAGDVLIVDDAGNAYNPATGQSGPAPDDAEGVTVNNRLRGAVEGAMSGLKLLSQDRNVRVAAAADLLKNADPAQLPLIEKALTKESDPQIKEILQQVQATANLHAADPAARHAAVKTLGDTTNASLKPVLEQMLAKNPDGSYVEPDEGVRVEAVRTLSALERHLSIVDFAGKLFYGVSLGSVLLLAALGLAITFGLMGIINMAHGELLMIGAYTTYVCQLVFRKFFPGAIDAYLVVALPAAFIVAAAVGIALERLVIRWLYGRPLETLLCTWGISLMLMQCVRSIFGAQNVEVANPSWMSGGVTVLGSLVLSYNRIVIVFFALFVVFAVWLILNKTRLGLFVRAVTQNRRMADCVGVSTGKIDMMTFGLGCGIAGLGGVALSQLGNVGPDLGQGYIVDSFMVVVLGGVGQLAGTVIAAFGLGEVNKFLEPMAGAVLAKIAILVFIIVFIQKRPQGLFALKGRSVE</sequence>
<feature type="chain" id="PRO_5013395079" evidence="10">
    <location>
        <begin position="26"/>
        <end position="538"/>
    </location>
</feature>
<evidence type="ECO:0000256" key="3">
    <source>
        <dbReference type="ARBA" id="ARBA00022475"/>
    </source>
</evidence>
<feature type="transmembrane region" description="Helical" evidence="9">
    <location>
        <begin position="246"/>
        <end position="273"/>
    </location>
</feature>
<dbReference type="InterPro" id="IPR052157">
    <property type="entry name" value="BCAA_transport_permease"/>
</dbReference>
<dbReference type="GO" id="GO:0022857">
    <property type="term" value="F:transmembrane transporter activity"/>
    <property type="evidence" value="ECO:0007669"/>
    <property type="project" value="InterPro"/>
</dbReference>
<evidence type="ECO:0000256" key="6">
    <source>
        <dbReference type="ARBA" id="ARBA00022989"/>
    </source>
</evidence>
<comment type="caution">
    <text evidence="11">The sequence shown here is derived from an EMBL/GenBank/DDBJ whole genome shotgun (WGS) entry which is preliminary data.</text>
</comment>
<dbReference type="PANTHER" id="PTHR11795">
    <property type="entry name" value="BRANCHED-CHAIN AMINO ACID TRANSPORT SYSTEM PERMEASE PROTEIN LIVH"/>
    <property type="match status" value="1"/>
</dbReference>
<dbReference type="AlphaFoldDB" id="A0A246WPL1"/>
<evidence type="ECO:0000256" key="4">
    <source>
        <dbReference type="ARBA" id="ARBA00022692"/>
    </source>
</evidence>
<accession>A0A246WPL1</accession>
<feature type="transmembrane region" description="Helical" evidence="9">
    <location>
        <begin position="473"/>
        <end position="494"/>
    </location>
</feature>
<keyword evidence="5" id="KW-0029">Amino-acid transport</keyword>
<dbReference type="InterPro" id="IPR017779">
    <property type="entry name" value="ABC_UrtB_bac"/>
</dbReference>
<dbReference type="RefSeq" id="WP_088751466.1">
    <property type="nucleotide sequence ID" value="NZ_NJGU01000007.1"/>
</dbReference>
<comment type="similarity">
    <text evidence="8">Belongs to the binding-protein-dependent transport system permease family. LivHM subfamily.</text>
</comment>
<evidence type="ECO:0000256" key="10">
    <source>
        <dbReference type="SAM" id="SignalP"/>
    </source>
</evidence>
<proteinExistence type="inferred from homology"/>
<evidence type="ECO:0000256" key="9">
    <source>
        <dbReference type="SAM" id="Phobius"/>
    </source>
</evidence>
<dbReference type="GO" id="GO:0006865">
    <property type="term" value="P:amino acid transport"/>
    <property type="evidence" value="ECO:0007669"/>
    <property type="project" value="UniProtKB-KW"/>
</dbReference>
<name>A0A246WPL1_9BURK</name>
<evidence type="ECO:0000256" key="1">
    <source>
        <dbReference type="ARBA" id="ARBA00004651"/>
    </source>
</evidence>
<organism evidence="11 12">
    <name type="scientific">Herbaspirillum robiniae</name>
    <dbReference type="NCBI Taxonomy" id="2014887"/>
    <lineage>
        <taxon>Bacteria</taxon>
        <taxon>Pseudomonadati</taxon>
        <taxon>Pseudomonadota</taxon>
        <taxon>Betaproteobacteria</taxon>
        <taxon>Burkholderiales</taxon>
        <taxon>Oxalobacteraceae</taxon>
        <taxon>Herbaspirillum</taxon>
    </lineage>
</organism>
<protein>
    <submittedName>
        <fullName evidence="11">Urea ABC transporter permease subunit UrtB</fullName>
    </submittedName>
</protein>
<dbReference type="InterPro" id="IPR001851">
    <property type="entry name" value="ABC_transp_permease"/>
</dbReference>
<dbReference type="Gene3D" id="1.25.10.10">
    <property type="entry name" value="Leucine-rich Repeat Variant"/>
    <property type="match status" value="1"/>
</dbReference>
<comment type="subcellular location">
    <subcellularLocation>
        <location evidence="1">Cell membrane</location>
        <topology evidence="1">Multi-pass membrane protein</topology>
    </subcellularLocation>
</comment>
<dbReference type="Proteomes" id="UP000197596">
    <property type="component" value="Unassembled WGS sequence"/>
</dbReference>
<dbReference type="InterPro" id="IPR016024">
    <property type="entry name" value="ARM-type_fold"/>
</dbReference>
<dbReference type="GO" id="GO:0005886">
    <property type="term" value="C:plasma membrane"/>
    <property type="evidence" value="ECO:0007669"/>
    <property type="project" value="UniProtKB-SubCell"/>
</dbReference>
<feature type="transmembrane region" description="Helical" evidence="9">
    <location>
        <begin position="305"/>
        <end position="325"/>
    </location>
</feature>
<evidence type="ECO:0000256" key="8">
    <source>
        <dbReference type="ARBA" id="ARBA00037998"/>
    </source>
</evidence>
<evidence type="ECO:0000256" key="7">
    <source>
        <dbReference type="ARBA" id="ARBA00023136"/>
    </source>
</evidence>
<dbReference type="EMBL" id="NJGU01000007">
    <property type="protein sequence ID" value="OWY28315.1"/>
    <property type="molecule type" value="Genomic_DNA"/>
</dbReference>
<evidence type="ECO:0000256" key="5">
    <source>
        <dbReference type="ARBA" id="ARBA00022970"/>
    </source>
</evidence>
<keyword evidence="2" id="KW-0813">Transport</keyword>
<evidence type="ECO:0000256" key="2">
    <source>
        <dbReference type="ARBA" id="ARBA00022448"/>
    </source>
</evidence>
<dbReference type="PANTHER" id="PTHR11795:SF447">
    <property type="entry name" value="ABC TRANSPORTER PERMEASE PROTEIN"/>
    <property type="match status" value="1"/>
</dbReference>
<feature type="transmembrane region" description="Helical" evidence="9">
    <location>
        <begin position="379"/>
        <end position="406"/>
    </location>
</feature>
<feature type="signal peptide" evidence="10">
    <location>
        <begin position="1"/>
        <end position="25"/>
    </location>
</feature>
<dbReference type="Pfam" id="PF02653">
    <property type="entry name" value="BPD_transp_2"/>
    <property type="match status" value="1"/>
</dbReference>
<feature type="transmembrane region" description="Helical" evidence="9">
    <location>
        <begin position="337"/>
        <end position="359"/>
    </location>
</feature>
<keyword evidence="10" id="KW-0732">Signal</keyword>